<protein>
    <submittedName>
        <fullName evidence="1">Uncharacterized protein</fullName>
    </submittedName>
</protein>
<dbReference type="EMBL" id="CM055742">
    <property type="protein sequence ID" value="KAJ8000927.1"/>
    <property type="molecule type" value="Genomic_DNA"/>
</dbReference>
<comment type="caution">
    <text evidence="1">The sequence shown here is derived from an EMBL/GenBank/DDBJ whole genome shotgun (WGS) entry which is preliminary data.</text>
</comment>
<evidence type="ECO:0000313" key="1">
    <source>
        <dbReference type="EMBL" id="KAJ8000927.1"/>
    </source>
</evidence>
<gene>
    <name evidence="1" type="ORF">DPEC_G00185460</name>
</gene>
<reference evidence="1" key="1">
    <citation type="submission" date="2021-05" db="EMBL/GenBank/DDBJ databases">
        <authorList>
            <person name="Pan Q."/>
            <person name="Jouanno E."/>
            <person name="Zahm M."/>
            <person name="Klopp C."/>
            <person name="Cabau C."/>
            <person name="Louis A."/>
            <person name="Berthelot C."/>
            <person name="Parey E."/>
            <person name="Roest Crollius H."/>
            <person name="Montfort J."/>
            <person name="Robinson-Rechavi M."/>
            <person name="Bouchez O."/>
            <person name="Lampietro C."/>
            <person name="Lopez Roques C."/>
            <person name="Donnadieu C."/>
            <person name="Postlethwait J."/>
            <person name="Bobe J."/>
            <person name="Dillon D."/>
            <person name="Chandos A."/>
            <person name="von Hippel F."/>
            <person name="Guiguen Y."/>
        </authorList>
    </citation>
    <scope>NUCLEOTIDE SEQUENCE</scope>
    <source>
        <strain evidence="1">YG-Jan2019</strain>
    </source>
</reference>
<sequence>MIMTDDDLIKARHFDGETFRQGRDLITQGVSTVKASVKRESFLSARLTLGSISHTLQDFYSHSNWVEMGNQNPYDTLIRPDLKLENLADPTTPTCKDCSGENCTDNILPTILQQGLLTSGYFHILSSEKPAGKCSHGGIFDQTSRRSPTGGINKDDPGSSHGYLHRAAADVALNATMDLLEDIRRASGDSGFLRFMGLTRSSALCFVIDTTGSMLDDIDEAKRVSSLIIDSKIGTLQEPSYYILVPFNDPEFGPLIMTRNADIFKQSINALTAKGGGDAPEMCMSGLQLALTAAPPSTEIFVFTDAPAKDNALKSTVTALIESTKSVVTFLLTDNLSSRRRRRRSSRMAPSESQLYRDLAQSSGGLAVEVTKGELPQATSIIVDAATAAQVTVLQVFRSPGAHNLSFAVDESLRNLTAYITGASLSYTLTNPSDQSQRDSESSGALGTIKTVGNLQRISLNTDNQTGLWEISINSTSPFALKVIGQSSINFVYNFVEVFEGAHGELGLKDGRPLTGSNITLLVSVMESDSVKLTEVTLVEASGSEFNGTLRSLGADVGDFLVSFVSLPQGEFVVRLKAESNGTAGRASSSLIQRQASTQIKTSNISVMAQADSTLEPGSTISIPVTVASANGSAGALTVRVSNDRGFVSLFSPSLTPVGGADTVNSTVILTAPAGTPSGTDVTLTVTVESAEAADLNYAVFRLSVARKAADFTPPQCGPVRVLSNCSADCSATYWQLFADVTDGANSTGVDRVTLLRGNGTLNTSSLVGADGENVTRVVYRACCCSKEVEIVAVDRAGNVGVCAGSVRELVDVNSTAHTSVSQPTAVPAFYTTPTGGSPLTRRLRRDVWVMVSLVFWYGVEL</sequence>
<organism evidence="1 2">
    <name type="scientific">Dallia pectoralis</name>
    <name type="common">Alaska blackfish</name>
    <dbReference type="NCBI Taxonomy" id="75939"/>
    <lineage>
        <taxon>Eukaryota</taxon>
        <taxon>Metazoa</taxon>
        <taxon>Chordata</taxon>
        <taxon>Craniata</taxon>
        <taxon>Vertebrata</taxon>
        <taxon>Euteleostomi</taxon>
        <taxon>Actinopterygii</taxon>
        <taxon>Neopterygii</taxon>
        <taxon>Teleostei</taxon>
        <taxon>Protacanthopterygii</taxon>
        <taxon>Esociformes</taxon>
        <taxon>Umbridae</taxon>
        <taxon>Dallia</taxon>
    </lineage>
</organism>
<dbReference type="Proteomes" id="UP001157502">
    <property type="component" value="Chromosome 15"/>
</dbReference>
<evidence type="ECO:0000313" key="2">
    <source>
        <dbReference type="Proteomes" id="UP001157502"/>
    </source>
</evidence>
<accession>A0ACC2GBK2</accession>
<keyword evidence="2" id="KW-1185">Reference proteome</keyword>
<proteinExistence type="predicted"/>
<name>A0ACC2GBK2_DALPE</name>